<dbReference type="InterPro" id="IPR003829">
    <property type="entry name" value="Pirin_N_dom"/>
</dbReference>
<name>A0A813L3J6_POLGL</name>
<dbReference type="CDD" id="cd02909">
    <property type="entry name" value="cupin_pirin_N"/>
    <property type="match status" value="1"/>
</dbReference>
<evidence type="ECO:0000313" key="7">
    <source>
        <dbReference type="Proteomes" id="UP000626109"/>
    </source>
</evidence>
<sequence>MAGRGIRGLARLCSRPLGQRKRYLFSLGLLTVCSSQLLPGALPQRSFATCPPTSGGSTFGSSKPLRASWVVGAGVAYPTGDFSFKVFQPFPKVLAAEIVDPFLMCDEWGASQKEMGVPAQDPGAPVNAGERHVGWHPHRGFDILSYVKEGRGRHADSLGNLATVRPGGIQWMRTGSGVEHAEGGGNPEGANQHGFQIWINLPSGLKMSEPQYGSVQPEDIPEVRSAGGGLSRLLAGPGAAAFEDREGVHIADCELPPRSSHTHRVPVDADTLLVYVYRGQGSVAGHNLRPQQAALFEATADQPLDSVLLELQAGEEGLGALIFAGRQLKEPIAWEAGLGTAVV</sequence>
<gene>
    <name evidence="4" type="ORF">PGLA1383_LOCUS215</name>
    <name evidence="5" type="ORF">PGLA1383_LOCUS42042</name>
    <name evidence="6" type="ORF">PGLA2088_LOCUS40213</name>
</gene>
<evidence type="ECO:0000259" key="3">
    <source>
        <dbReference type="Pfam" id="PF02678"/>
    </source>
</evidence>
<evidence type="ECO:0000313" key="4">
    <source>
        <dbReference type="EMBL" id="CAE8581183.1"/>
    </source>
</evidence>
<feature type="domain" description="Pirin N-terminal" evidence="3">
    <location>
        <begin position="86"/>
        <end position="199"/>
    </location>
</feature>
<accession>A0A813L3J6</accession>
<dbReference type="Proteomes" id="UP000654075">
    <property type="component" value="Unassembled WGS sequence"/>
</dbReference>
<protein>
    <recommendedName>
        <fullName evidence="3">Pirin N-terminal domain-containing protein</fullName>
    </recommendedName>
</protein>
<dbReference type="Proteomes" id="UP000626109">
    <property type="component" value="Unassembled WGS sequence"/>
</dbReference>
<dbReference type="InterPro" id="IPR012093">
    <property type="entry name" value="Pirin"/>
</dbReference>
<evidence type="ECO:0000256" key="1">
    <source>
        <dbReference type="ARBA" id="ARBA00008416"/>
    </source>
</evidence>
<dbReference type="Gene3D" id="2.60.120.10">
    <property type="entry name" value="Jelly Rolls"/>
    <property type="match status" value="1"/>
</dbReference>
<dbReference type="OrthoDB" id="2735536at2759"/>
<dbReference type="SUPFAM" id="SSF51182">
    <property type="entry name" value="RmlC-like cupins"/>
    <property type="match status" value="1"/>
</dbReference>
<dbReference type="AlphaFoldDB" id="A0A813L3J6"/>
<comment type="caution">
    <text evidence="6">The sequence shown here is derived from an EMBL/GenBank/DDBJ whole genome shotgun (WGS) entry which is preliminary data.</text>
</comment>
<dbReference type="EMBL" id="CAJNNV010028539">
    <property type="protein sequence ID" value="CAE8624953.1"/>
    <property type="molecule type" value="Genomic_DNA"/>
</dbReference>
<evidence type="ECO:0000313" key="6">
    <source>
        <dbReference type="EMBL" id="CAE8718686.1"/>
    </source>
</evidence>
<dbReference type="CDD" id="cd02247">
    <property type="entry name" value="cupin_pirin_C"/>
    <property type="match status" value="1"/>
</dbReference>
<evidence type="ECO:0000256" key="2">
    <source>
        <dbReference type="RuleBase" id="RU003457"/>
    </source>
</evidence>
<evidence type="ECO:0000313" key="5">
    <source>
        <dbReference type="EMBL" id="CAE8624953.1"/>
    </source>
</evidence>
<keyword evidence="8" id="KW-1185">Reference proteome</keyword>
<comment type="similarity">
    <text evidence="1 2">Belongs to the pirin family.</text>
</comment>
<dbReference type="EMBL" id="CAJNNW010033400">
    <property type="protein sequence ID" value="CAE8718686.1"/>
    <property type="molecule type" value="Genomic_DNA"/>
</dbReference>
<dbReference type="OMA" id="TVTYMIQ"/>
<organism evidence="6 7">
    <name type="scientific">Polarella glacialis</name>
    <name type="common">Dinoflagellate</name>
    <dbReference type="NCBI Taxonomy" id="89957"/>
    <lineage>
        <taxon>Eukaryota</taxon>
        <taxon>Sar</taxon>
        <taxon>Alveolata</taxon>
        <taxon>Dinophyceae</taxon>
        <taxon>Suessiales</taxon>
        <taxon>Suessiaceae</taxon>
        <taxon>Polarella</taxon>
    </lineage>
</organism>
<evidence type="ECO:0000313" key="8">
    <source>
        <dbReference type="Proteomes" id="UP000654075"/>
    </source>
</evidence>
<proteinExistence type="inferred from homology"/>
<dbReference type="InterPro" id="IPR014710">
    <property type="entry name" value="RmlC-like_jellyroll"/>
</dbReference>
<reference evidence="6" key="1">
    <citation type="submission" date="2021-02" db="EMBL/GenBank/DDBJ databases">
        <authorList>
            <person name="Dougan E. K."/>
            <person name="Rhodes N."/>
            <person name="Thang M."/>
            <person name="Chan C."/>
        </authorList>
    </citation>
    <scope>NUCLEOTIDE SEQUENCE</scope>
</reference>
<dbReference type="Pfam" id="PF02678">
    <property type="entry name" value="Pirin"/>
    <property type="match status" value="1"/>
</dbReference>
<dbReference type="PANTHER" id="PTHR13903:SF8">
    <property type="entry name" value="PIRIN"/>
    <property type="match status" value="1"/>
</dbReference>
<dbReference type="PANTHER" id="PTHR13903">
    <property type="entry name" value="PIRIN-RELATED"/>
    <property type="match status" value="1"/>
</dbReference>
<dbReference type="EMBL" id="CAJNNV010000042">
    <property type="protein sequence ID" value="CAE8581183.1"/>
    <property type="molecule type" value="Genomic_DNA"/>
</dbReference>
<dbReference type="InterPro" id="IPR011051">
    <property type="entry name" value="RmlC_Cupin_sf"/>
</dbReference>